<evidence type="ECO:0000256" key="2">
    <source>
        <dbReference type="ARBA" id="ARBA00022525"/>
    </source>
</evidence>
<evidence type="ECO:0000256" key="3">
    <source>
        <dbReference type="SAM" id="MobiDB-lite"/>
    </source>
</evidence>
<dbReference type="PANTHER" id="PTHR38340">
    <property type="entry name" value="S-LAYER PROTEIN"/>
    <property type="match status" value="1"/>
</dbReference>
<name>Q11K82_CHESB</name>
<feature type="compositionally biased region" description="Basic and acidic residues" evidence="3">
    <location>
        <begin position="482"/>
        <end position="512"/>
    </location>
</feature>
<feature type="compositionally biased region" description="Basic and acidic residues" evidence="3">
    <location>
        <begin position="9"/>
        <end position="27"/>
    </location>
</feature>
<dbReference type="GO" id="GO:0005576">
    <property type="term" value="C:extracellular region"/>
    <property type="evidence" value="ECO:0007669"/>
    <property type="project" value="UniProtKB-SubCell"/>
</dbReference>
<dbReference type="OrthoDB" id="7738102at2"/>
<sequence length="795" mass="83510">MIIGVKGTRQKDRQGDPATRYETKNQDQKSNTPYLVGLFLAGIALYLKSMMPLLSRPEKEGTESAKEPVGPTEQQPDLVAESEPEQAPVSEDEDEALPDKLPLGSGEQLADFIPPAQFMQIESSAIEFVAFRTPREWNGFFAPPPVSLAANDNRAAPPGGVAPAENDIGREQPGAETPEPGDPDHQHPHDNDDDDDDDDEHEGEDGETDVDDGDDTSQNRAPRLAGPVYLNDISGCAVLAIAMGELLRNAQDPDGDALSVKNLTVSSGMLVQADEGWLYRGWPTTEGLVTVRYQVTDGEFSVDQVAYFSVSKSFIEGSPADDLILGTPCADEIDAGCGDDNIDSRGGDDLISAGPGNDHIVAGAGDDVVHAGSGDDIVFGGAGNDHLAGESGNDRLYGQDGDDFLFGDAGDDTLHGGAGRDILHGDDGHDSLKGGEDEDILLAGAGDDTADGGEGADLLDGAEGDDWLQGRAGDDVLLDGPGADKVEGGDGNDRVVPTHDGTADRFDGGKGHDTLDYASTEARVAVDLESGTAKIGESPDDLVSCFDAVVGGAADDELKGSAGGEKLDGGAGDDILDGKGGQDTLLGGAGDDVIADGSGSDVIDAGDGNDRISAAADGDDDHYDGAEGCDTLDYSQTSQGVTVDLKEGLACGEETGRDTIVSMENVIGGTGNDHFIVDHASASLTGGDGEDVFEFCYSPSSPPAETSHLIFDFTVGDRIRMSKYDLFKEVMDEVADHFEDIYGEQSDDEIPIRFSHDWNDEMARTIVEADLNDDAIWETTVYLQGYHVLMIVEQA</sequence>
<feature type="domain" description="Cadherin-like" evidence="5">
    <location>
        <begin position="219"/>
        <end position="304"/>
    </location>
</feature>
<organism evidence="6">
    <name type="scientific">Chelativorans sp. (strain BNC1)</name>
    <dbReference type="NCBI Taxonomy" id="266779"/>
    <lineage>
        <taxon>Bacteria</taxon>
        <taxon>Pseudomonadati</taxon>
        <taxon>Pseudomonadota</taxon>
        <taxon>Alphaproteobacteria</taxon>
        <taxon>Hyphomicrobiales</taxon>
        <taxon>Phyllobacteriaceae</taxon>
        <taxon>Chelativorans</taxon>
    </lineage>
</organism>
<dbReference type="InterPro" id="IPR011049">
    <property type="entry name" value="Serralysin-like_metalloprot_C"/>
</dbReference>
<feature type="region of interest" description="Disordered" evidence="3">
    <location>
        <begin position="151"/>
        <end position="223"/>
    </location>
</feature>
<dbReference type="GO" id="GO:0005509">
    <property type="term" value="F:calcium ion binding"/>
    <property type="evidence" value="ECO:0007669"/>
    <property type="project" value="InterPro"/>
</dbReference>
<protein>
    <submittedName>
        <fullName evidence="6">Hemolysin-type calcium-binding region</fullName>
    </submittedName>
</protein>
<feature type="compositionally biased region" description="Basic and acidic residues" evidence="3">
    <location>
        <begin position="56"/>
        <end position="66"/>
    </location>
</feature>
<evidence type="ECO:0000259" key="5">
    <source>
        <dbReference type="Pfam" id="PF17892"/>
    </source>
</evidence>
<reference evidence="6" key="1">
    <citation type="submission" date="2006-06" db="EMBL/GenBank/DDBJ databases">
        <title>Complete sequence of chromosome of Chelativorans sp. BNC1.</title>
        <authorList>
            <consortium name="US DOE Joint Genome Institute"/>
            <person name="Copeland A."/>
            <person name="Lucas S."/>
            <person name="Lapidus A."/>
            <person name="Barry K."/>
            <person name="Detter J.C."/>
            <person name="Glavina del Rio T."/>
            <person name="Hammon N."/>
            <person name="Israni S."/>
            <person name="Dalin E."/>
            <person name="Tice H."/>
            <person name="Pitluck S."/>
            <person name="Chertkov O."/>
            <person name="Brettin T."/>
            <person name="Bruce D."/>
            <person name="Han C."/>
            <person name="Tapia R."/>
            <person name="Gilna P."/>
            <person name="Schmutz J."/>
            <person name="Larimer F."/>
            <person name="Land M."/>
            <person name="Hauser L."/>
            <person name="Kyrpides N."/>
            <person name="Mikhailova N."/>
            <person name="Richardson P."/>
        </authorList>
    </citation>
    <scope>NUCLEOTIDE SEQUENCE</scope>
    <source>
        <strain evidence="6">BNC1</strain>
    </source>
</reference>
<gene>
    <name evidence="6" type="ordered locus">Meso_0793</name>
</gene>
<keyword evidence="4" id="KW-0472">Membrane</keyword>
<dbReference type="Pfam" id="PF17892">
    <property type="entry name" value="Cadherin_5"/>
    <property type="match status" value="1"/>
</dbReference>
<dbReference type="AlphaFoldDB" id="Q11K82"/>
<evidence type="ECO:0000256" key="1">
    <source>
        <dbReference type="ARBA" id="ARBA00004613"/>
    </source>
</evidence>
<dbReference type="STRING" id="266779.Meso_0793"/>
<dbReference type="KEGG" id="mes:Meso_0793"/>
<evidence type="ECO:0000313" key="6">
    <source>
        <dbReference type="EMBL" id="ABG62193.1"/>
    </source>
</evidence>
<dbReference type="HOGENOM" id="CLU_016761_0_0_5"/>
<feature type="region of interest" description="Disordered" evidence="3">
    <location>
        <begin position="56"/>
        <end position="108"/>
    </location>
</feature>
<keyword evidence="4" id="KW-0812">Transmembrane</keyword>
<feature type="transmembrane region" description="Helical" evidence="4">
    <location>
        <begin position="34"/>
        <end position="54"/>
    </location>
</feature>
<accession>Q11K82</accession>
<dbReference type="SUPFAM" id="SSF51120">
    <property type="entry name" value="beta-Roll"/>
    <property type="match status" value="4"/>
</dbReference>
<proteinExistence type="predicted"/>
<dbReference type="InterPro" id="IPR018511">
    <property type="entry name" value="Hemolysin-typ_Ca-bd_CS"/>
</dbReference>
<keyword evidence="4" id="KW-1133">Transmembrane helix</keyword>
<feature type="compositionally biased region" description="Acidic residues" evidence="3">
    <location>
        <begin position="80"/>
        <end position="96"/>
    </location>
</feature>
<dbReference type="PANTHER" id="PTHR38340:SF1">
    <property type="entry name" value="S-LAYER PROTEIN"/>
    <property type="match status" value="1"/>
</dbReference>
<dbReference type="InterPro" id="IPR041690">
    <property type="entry name" value="Cadherin_5"/>
</dbReference>
<dbReference type="Gene3D" id="2.150.10.10">
    <property type="entry name" value="Serralysin-like metalloprotease, C-terminal"/>
    <property type="match status" value="4"/>
</dbReference>
<feature type="region of interest" description="Disordered" evidence="3">
    <location>
        <begin position="442"/>
        <end position="512"/>
    </location>
</feature>
<dbReference type="PRINTS" id="PR00313">
    <property type="entry name" value="CABNDNGRPT"/>
</dbReference>
<dbReference type="EMBL" id="CP000390">
    <property type="protein sequence ID" value="ABG62193.1"/>
    <property type="molecule type" value="Genomic_DNA"/>
</dbReference>
<dbReference type="PROSITE" id="PS00330">
    <property type="entry name" value="HEMOLYSIN_CALCIUM"/>
    <property type="match status" value="3"/>
</dbReference>
<comment type="subcellular location">
    <subcellularLocation>
        <location evidence="1">Secreted</location>
    </subcellularLocation>
</comment>
<keyword evidence="2" id="KW-0964">Secreted</keyword>
<feature type="region of interest" description="Disordered" evidence="3">
    <location>
        <begin position="1"/>
        <end position="28"/>
    </location>
</feature>
<dbReference type="eggNOG" id="COG2931">
    <property type="taxonomic scope" value="Bacteria"/>
</dbReference>
<feature type="compositionally biased region" description="Acidic residues" evidence="3">
    <location>
        <begin position="191"/>
        <end position="215"/>
    </location>
</feature>
<dbReference type="InterPro" id="IPR050557">
    <property type="entry name" value="RTX_toxin/Mannuronan_C5-epim"/>
</dbReference>
<dbReference type="InterPro" id="IPR001343">
    <property type="entry name" value="Hemolysn_Ca-bd"/>
</dbReference>
<evidence type="ECO:0000256" key="4">
    <source>
        <dbReference type="SAM" id="Phobius"/>
    </source>
</evidence>
<dbReference type="Pfam" id="PF00353">
    <property type="entry name" value="HemolysinCabind"/>
    <property type="match status" value="7"/>
</dbReference>